<evidence type="ECO:0000313" key="10">
    <source>
        <dbReference type="Proteomes" id="UP000199531"/>
    </source>
</evidence>
<accession>A0A1H8KIC7</accession>
<feature type="domain" description="Cytochrome c" evidence="8">
    <location>
        <begin position="80"/>
        <end position="163"/>
    </location>
</feature>
<dbReference type="InterPro" id="IPR002323">
    <property type="entry name" value="Cyt_CIE"/>
</dbReference>
<dbReference type="RefSeq" id="WP_091818174.1">
    <property type="nucleotide sequence ID" value="NZ_FOCW01000011.1"/>
</dbReference>
<proteinExistence type="predicted"/>
<keyword evidence="5 6" id="KW-0408">Iron</keyword>
<keyword evidence="7" id="KW-0472">Membrane</keyword>
<dbReference type="Proteomes" id="UP000199531">
    <property type="component" value="Unassembled WGS sequence"/>
</dbReference>
<dbReference type="STRING" id="1121117.SAMN02745977_02353"/>
<dbReference type="OrthoDB" id="9814708at2"/>
<evidence type="ECO:0000259" key="8">
    <source>
        <dbReference type="PROSITE" id="PS51007"/>
    </source>
</evidence>
<evidence type="ECO:0000256" key="4">
    <source>
        <dbReference type="ARBA" id="ARBA00022982"/>
    </source>
</evidence>
<dbReference type="InterPro" id="IPR009056">
    <property type="entry name" value="Cyt_c-like_dom"/>
</dbReference>
<dbReference type="SUPFAM" id="SSF46626">
    <property type="entry name" value="Cytochrome c"/>
    <property type="match status" value="2"/>
</dbReference>
<keyword evidence="7" id="KW-0812">Transmembrane</keyword>
<dbReference type="EMBL" id="FOCW01000011">
    <property type="protein sequence ID" value="SEN92451.1"/>
    <property type="molecule type" value="Genomic_DNA"/>
</dbReference>
<dbReference type="PROSITE" id="PS51007">
    <property type="entry name" value="CYTC"/>
    <property type="match status" value="2"/>
</dbReference>
<keyword evidence="1" id="KW-0813">Transport</keyword>
<dbReference type="PRINTS" id="PR00607">
    <property type="entry name" value="CYTCHROMECIE"/>
</dbReference>
<evidence type="ECO:0000256" key="7">
    <source>
        <dbReference type="SAM" id="Phobius"/>
    </source>
</evidence>
<sequence length="302" mass="29787">MSQNALDTYNVSEATKNRQLAIVAVLTFGALFALLAIAVYFSTYATPSFNADSPAAQMAAAQRIQKVGSVELQEAPAAGGAPKTGEEAYKAACAACHDAGVTGAPKLADAADWGPRIGQGVETLYKHAIEGFTGAKGTMPPRGGTTFTDDEVKRAVVFMANKSGGSFPEPAAADGAAGAASGAASAPAADASAAAPAASEAAPAAASAAVAAAPAAAAAGGNGEALYKASCQVCHAAGVAGAPKLDDKADWAPRIAQGEATLFKHAIEGFTGKKGVMPPKGGSTASDDEVKAAVQYMVSVAK</sequence>
<keyword evidence="10" id="KW-1185">Reference proteome</keyword>
<dbReference type="PANTHER" id="PTHR40942:SF4">
    <property type="entry name" value="CYTOCHROME C5"/>
    <property type="match status" value="1"/>
</dbReference>
<organism evidence="9 10">
    <name type="scientific">Brachymonas denitrificans DSM 15123</name>
    <dbReference type="NCBI Taxonomy" id="1121117"/>
    <lineage>
        <taxon>Bacteria</taxon>
        <taxon>Pseudomonadati</taxon>
        <taxon>Pseudomonadota</taxon>
        <taxon>Betaproteobacteria</taxon>
        <taxon>Burkholderiales</taxon>
        <taxon>Comamonadaceae</taxon>
        <taxon>Brachymonas</taxon>
    </lineage>
</organism>
<gene>
    <name evidence="9" type="ORF">SAMN02745977_02353</name>
</gene>
<keyword evidence="4" id="KW-0249">Electron transport</keyword>
<evidence type="ECO:0000256" key="3">
    <source>
        <dbReference type="ARBA" id="ARBA00022723"/>
    </source>
</evidence>
<keyword evidence="7" id="KW-1133">Transmembrane helix</keyword>
<evidence type="ECO:0000256" key="5">
    <source>
        <dbReference type="ARBA" id="ARBA00023004"/>
    </source>
</evidence>
<dbReference type="Gene3D" id="1.10.760.10">
    <property type="entry name" value="Cytochrome c-like domain"/>
    <property type="match status" value="2"/>
</dbReference>
<dbReference type="GO" id="GO:0020037">
    <property type="term" value="F:heme binding"/>
    <property type="evidence" value="ECO:0007669"/>
    <property type="project" value="InterPro"/>
</dbReference>
<evidence type="ECO:0000313" key="9">
    <source>
        <dbReference type="EMBL" id="SEN92451.1"/>
    </source>
</evidence>
<protein>
    <submittedName>
        <fullName evidence="9">Cytochrome c5</fullName>
    </submittedName>
</protein>
<feature type="transmembrane region" description="Helical" evidence="7">
    <location>
        <begin position="20"/>
        <end position="41"/>
    </location>
</feature>
<dbReference type="AlphaFoldDB" id="A0A1H8KIC7"/>
<name>A0A1H8KIC7_9BURK</name>
<dbReference type="InterPro" id="IPR036909">
    <property type="entry name" value="Cyt_c-like_dom_sf"/>
</dbReference>
<dbReference type="Pfam" id="PF13442">
    <property type="entry name" value="Cytochrome_CBB3"/>
    <property type="match status" value="2"/>
</dbReference>
<evidence type="ECO:0000256" key="2">
    <source>
        <dbReference type="ARBA" id="ARBA00022617"/>
    </source>
</evidence>
<feature type="domain" description="Cytochrome c" evidence="8">
    <location>
        <begin position="218"/>
        <end position="301"/>
    </location>
</feature>
<dbReference type="PANTHER" id="PTHR40942">
    <property type="match status" value="1"/>
</dbReference>
<keyword evidence="2 6" id="KW-0349">Heme</keyword>
<dbReference type="GO" id="GO:0005506">
    <property type="term" value="F:iron ion binding"/>
    <property type="evidence" value="ECO:0007669"/>
    <property type="project" value="InterPro"/>
</dbReference>
<keyword evidence="3 6" id="KW-0479">Metal-binding</keyword>
<evidence type="ECO:0000256" key="6">
    <source>
        <dbReference type="PROSITE-ProRule" id="PRU00433"/>
    </source>
</evidence>
<reference evidence="9 10" key="1">
    <citation type="submission" date="2016-10" db="EMBL/GenBank/DDBJ databases">
        <authorList>
            <person name="de Groot N.N."/>
        </authorList>
    </citation>
    <scope>NUCLEOTIDE SEQUENCE [LARGE SCALE GENOMIC DNA]</scope>
    <source>
        <strain evidence="9 10">DSM 15123</strain>
    </source>
</reference>
<evidence type="ECO:0000256" key="1">
    <source>
        <dbReference type="ARBA" id="ARBA00022448"/>
    </source>
</evidence>
<dbReference type="GO" id="GO:0009055">
    <property type="term" value="F:electron transfer activity"/>
    <property type="evidence" value="ECO:0007669"/>
    <property type="project" value="InterPro"/>
</dbReference>